<dbReference type="Pfam" id="PF02234">
    <property type="entry name" value="CDI"/>
    <property type="match status" value="1"/>
</dbReference>
<name>A0AAV7TR34_PLEWA</name>
<evidence type="ECO:0000256" key="1">
    <source>
        <dbReference type="ARBA" id="ARBA00004123"/>
    </source>
</evidence>
<dbReference type="PANTHER" id="PTHR10265">
    <property type="entry name" value="CYCLIN-DEPENDENT KINASE INHIBITOR 1"/>
    <property type="match status" value="1"/>
</dbReference>
<comment type="subcellular location">
    <subcellularLocation>
        <location evidence="1">Nucleus</location>
    </subcellularLocation>
</comment>
<evidence type="ECO:0000313" key="8">
    <source>
        <dbReference type="EMBL" id="KAJ1179047.1"/>
    </source>
</evidence>
<feature type="region of interest" description="Disordered" evidence="6">
    <location>
        <begin position="102"/>
        <end position="136"/>
    </location>
</feature>
<evidence type="ECO:0000256" key="6">
    <source>
        <dbReference type="SAM" id="MobiDB-lite"/>
    </source>
</evidence>
<gene>
    <name evidence="8" type="ORF">NDU88_004286</name>
</gene>
<keyword evidence="5" id="KW-0131">Cell cycle</keyword>
<dbReference type="Proteomes" id="UP001066276">
    <property type="component" value="Chromosome 3_2"/>
</dbReference>
<accession>A0AAV7TR34</accession>
<dbReference type="EMBL" id="JANPWB010000006">
    <property type="protein sequence ID" value="KAJ1179047.1"/>
    <property type="molecule type" value="Genomic_DNA"/>
</dbReference>
<evidence type="ECO:0000256" key="2">
    <source>
        <dbReference type="ARBA" id="ARBA00006726"/>
    </source>
</evidence>
<dbReference type="InterPro" id="IPR003175">
    <property type="entry name" value="CDI_dom"/>
</dbReference>
<organism evidence="8 9">
    <name type="scientific">Pleurodeles waltl</name>
    <name type="common">Iberian ribbed newt</name>
    <dbReference type="NCBI Taxonomy" id="8319"/>
    <lineage>
        <taxon>Eukaryota</taxon>
        <taxon>Metazoa</taxon>
        <taxon>Chordata</taxon>
        <taxon>Craniata</taxon>
        <taxon>Vertebrata</taxon>
        <taxon>Euteleostomi</taxon>
        <taxon>Amphibia</taxon>
        <taxon>Batrachia</taxon>
        <taxon>Caudata</taxon>
        <taxon>Salamandroidea</taxon>
        <taxon>Salamandridae</taxon>
        <taxon>Pleurodelinae</taxon>
        <taxon>Pleurodeles</taxon>
    </lineage>
</organism>
<dbReference type="PANTHER" id="PTHR10265:SF44">
    <property type="entry name" value="CYCLIN-DEPENDENT KINASE INHIBITOR 1C"/>
    <property type="match status" value="1"/>
</dbReference>
<dbReference type="InterPro" id="IPR044898">
    <property type="entry name" value="CDI_dom_sf"/>
</dbReference>
<evidence type="ECO:0000256" key="3">
    <source>
        <dbReference type="ARBA" id="ARBA00023013"/>
    </source>
</evidence>
<evidence type="ECO:0000313" key="9">
    <source>
        <dbReference type="Proteomes" id="UP001066276"/>
    </source>
</evidence>
<evidence type="ECO:0000256" key="5">
    <source>
        <dbReference type="ARBA" id="ARBA00023306"/>
    </source>
</evidence>
<dbReference type="Gene3D" id="4.10.365.10">
    <property type="entry name" value="p27"/>
    <property type="match status" value="1"/>
</dbReference>
<keyword evidence="9" id="KW-1185">Reference proteome</keyword>
<reference evidence="8" key="1">
    <citation type="journal article" date="2022" name="bioRxiv">
        <title>Sequencing and chromosome-scale assembly of the giantPleurodeles waltlgenome.</title>
        <authorList>
            <person name="Brown T."/>
            <person name="Elewa A."/>
            <person name="Iarovenko S."/>
            <person name="Subramanian E."/>
            <person name="Araus A.J."/>
            <person name="Petzold A."/>
            <person name="Susuki M."/>
            <person name="Suzuki K.-i.T."/>
            <person name="Hayashi T."/>
            <person name="Toyoda A."/>
            <person name="Oliveira C."/>
            <person name="Osipova E."/>
            <person name="Leigh N.D."/>
            <person name="Simon A."/>
            <person name="Yun M.H."/>
        </authorList>
    </citation>
    <scope>NUCLEOTIDE SEQUENCE</scope>
    <source>
        <strain evidence="8">20211129_DDA</strain>
        <tissue evidence="8">Liver</tissue>
    </source>
</reference>
<dbReference type="AlphaFoldDB" id="A0AAV7TR34"/>
<dbReference type="GO" id="GO:0004861">
    <property type="term" value="F:cyclin-dependent protein serine/threonine kinase inhibitor activity"/>
    <property type="evidence" value="ECO:0007669"/>
    <property type="project" value="InterPro"/>
</dbReference>
<dbReference type="GO" id="GO:0005634">
    <property type="term" value="C:nucleus"/>
    <property type="evidence" value="ECO:0007669"/>
    <property type="project" value="UniProtKB-SubCell"/>
</dbReference>
<sequence length="294" mass="31726">MSEVALSPSAAALQSLGGLPRAASGVRRSLFGPLDHGELRRELQSRLQGMAEEARERWGFDFQAGRPVPGSGLLWEPVCGSVVPAFYREKSPGGCVPRRGAEVPALGTNGPDVAGEESNQENRDRGLCARGGVRSPAERPRRITDFFPKRKRSVDTKAPSELLLSSGLTVPVEQTPRKRLRRIVLSNAARGFLGLVCDDAFGGSAELCIELSDADDPLSPLLRALDFNKDAPGRTLFLVDPLTTIQRSSGVLSRSISVARMPYWCLHLPILKHIGGQVTPSMQLNGNIGLRSLT</sequence>
<dbReference type="GO" id="GO:0045930">
    <property type="term" value="P:negative regulation of mitotic cell cycle"/>
    <property type="evidence" value="ECO:0007669"/>
    <property type="project" value="TreeGrafter"/>
</dbReference>
<evidence type="ECO:0000259" key="7">
    <source>
        <dbReference type="Pfam" id="PF02234"/>
    </source>
</evidence>
<evidence type="ECO:0000256" key="4">
    <source>
        <dbReference type="ARBA" id="ARBA00023242"/>
    </source>
</evidence>
<keyword evidence="3" id="KW-0649">Protein kinase inhibitor</keyword>
<comment type="similarity">
    <text evidence="2">Belongs to the CDI family.</text>
</comment>
<proteinExistence type="inferred from homology"/>
<feature type="domain" description="Cyclin-dependent kinase inhibitor" evidence="7">
    <location>
        <begin position="29"/>
        <end position="78"/>
    </location>
</feature>
<comment type="caution">
    <text evidence="8">The sequence shown here is derived from an EMBL/GenBank/DDBJ whole genome shotgun (WGS) entry which is preliminary data.</text>
</comment>
<protein>
    <recommendedName>
        <fullName evidence="7">Cyclin-dependent kinase inhibitor domain-containing protein</fullName>
    </recommendedName>
</protein>
<keyword evidence="4" id="KW-0539">Nucleus</keyword>